<dbReference type="PANTHER" id="PTHR11610:SF149">
    <property type="entry name" value="FI01450P-RELATED"/>
    <property type="match status" value="1"/>
</dbReference>
<dbReference type="AlphaFoldDB" id="A0A0M4EEF7"/>
<evidence type="ECO:0000256" key="1">
    <source>
        <dbReference type="ARBA" id="ARBA00004613"/>
    </source>
</evidence>
<protein>
    <submittedName>
        <fullName evidence="7">Maker714</fullName>
    </submittedName>
</protein>
<evidence type="ECO:0000256" key="4">
    <source>
        <dbReference type="ARBA" id="ARBA00022729"/>
    </source>
</evidence>
<name>A0A0M4EEF7_DROBS</name>
<evidence type="ECO:0000313" key="8">
    <source>
        <dbReference type="Proteomes" id="UP000494163"/>
    </source>
</evidence>
<dbReference type="InterPro" id="IPR029058">
    <property type="entry name" value="AB_hydrolase_fold"/>
</dbReference>
<evidence type="ECO:0000259" key="6">
    <source>
        <dbReference type="Pfam" id="PF00151"/>
    </source>
</evidence>
<comment type="similarity">
    <text evidence="2 5">Belongs to the AB hydrolase superfamily. Lipase family.</text>
</comment>
<organism evidence="7 8">
    <name type="scientific">Drosophila busckii</name>
    <name type="common">Fruit fly</name>
    <dbReference type="NCBI Taxonomy" id="30019"/>
    <lineage>
        <taxon>Eukaryota</taxon>
        <taxon>Metazoa</taxon>
        <taxon>Ecdysozoa</taxon>
        <taxon>Arthropoda</taxon>
        <taxon>Hexapoda</taxon>
        <taxon>Insecta</taxon>
        <taxon>Pterygota</taxon>
        <taxon>Neoptera</taxon>
        <taxon>Endopterygota</taxon>
        <taxon>Diptera</taxon>
        <taxon>Brachycera</taxon>
        <taxon>Muscomorpha</taxon>
        <taxon>Ephydroidea</taxon>
        <taxon>Drosophilidae</taxon>
        <taxon>Drosophila</taxon>
    </lineage>
</organism>
<dbReference type="SUPFAM" id="SSF53474">
    <property type="entry name" value="alpha/beta-Hydrolases"/>
    <property type="match status" value="1"/>
</dbReference>
<feature type="domain" description="Lipase" evidence="6">
    <location>
        <begin position="25"/>
        <end position="142"/>
    </location>
</feature>
<dbReference type="STRING" id="30019.A0A0M4EEF7"/>
<comment type="subcellular location">
    <subcellularLocation>
        <location evidence="1">Secreted</location>
    </subcellularLocation>
</comment>
<proteinExistence type="inferred from homology"/>
<dbReference type="Proteomes" id="UP000494163">
    <property type="component" value="Chromosome 3L"/>
</dbReference>
<accession>A0A0M4EEF7</accession>
<sequence length="146" mass="16295">MICRAVALQLQPTSSIKNANLTTLEFIYMFQDINLHVPISEHQKIWQHPQFDANRKLVILASGWRNTVNESNSVGLISQALIELGNVNVVVVDVANLVDTFYMWSALNTNTIGDLIGEALKRLIELVPAQSKEIHLIGKFLGLRSS</sequence>
<dbReference type="Gene3D" id="3.40.50.1820">
    <property type="entry name" value="alpha/beta hydrolase"/>
    <property type="match status" value="1"/>
</dbReference>
<keyword evidence="8" id="KW-1185">Reference proteome</keyword>
<gene>
    <name evidence="7" type="ORF">Dbus_chr3Lg1324</name>
</gene>
<reference evidence="7 8" key="1">
    <citation type="submission" date="2015-08" db="EMBL/GenBank/DDBJ databases">
        <title>Ancestral chromatin configuration constrains chromatin evolution on differentiating sex chromosomes in Drosophila.</title>
        <authorList>
            <person name="Zhou Q."/>
            <person name="Bachtrog D."/>
        </authorList>
    </citation>
    <scope>NUCLEOTIDE SEQUENCE [LARGE SCALE GENOMIC DNA]</scope>
    <source>
        <tissue evidence="7">Whole larvae</tissue>
    </source>
</reference>
<keyword evidence="3" id="KW-0964">Secreted</keyword>
<evidence type="ECO:0000256" key="3">
    <source>
        <dbReference type="ARBA" id="ARBA00022525"/>
    </source>
</evidence>
<dbReference type="GO" id="GO:0016298">
    <property type="term" value="F:lipase activity"/>
    <property type="evidence" value="ECO:0007669"/>
    <property type="project" value="InterPro"/>
</dbReference>
<dbReference type="OrthoDB" id="199913at2759"/>
<evidence type="ECO:0000256" key="5">
    <source>
        <dbReference type="RuleBase" id="RU004262"/>
    </source>
</evidence>
<dbReference type="GO" id="GO:0005615">
    <property type="term" value="C:extracellular space"/>
    <property type="evidence" value="ECO:0007669"/>
    <property type="project" value="TreeGrafter"/>
</dbReference>
<dbReference type="EMBL" id="CP012525">
    <property type="protein sequence ID" value="ALC44158.1"/>
    <property type="molecule type" value="Genomic_DNA"/>
</dbReference>
<evidence type="ECO:0000256" key="2">
    <source>
        <dbReference type="ARBA" id="ARBA00010701"/>
    </source>
</evidence>
<dbReference type="Pfam" id="PF00151">
    <property type="entry name" value="Lipase"/>
    <property type="match status" value="1"/>
</dbReference>
<evidence type="ECO:0000313" key="7">
    <source>
        <dbReference type="EMBL" id="ALC44158.1"/>
    </source>
</evidence>
<keyword evidence="4" id="KW-0732">Signal</keyword>
<dbReference type="GO" id="GO:0016042">
    <property type="term" value="P:lipid catabolic process"/>
    <property type="evidence" value="ECO:0007669"/>
    <property type="project" value="TreeGrafter"/>
</dbReference>
<dbReference type="InterPro" id="IPR013818">
    <property type="entry name" value="Lipase"/>
</dbReference>
<dbReference type="InterPro" id="IPR000734">
    <property type="entry name" value="TAG_lipase"/>
</dbReference>
<dbReference type="PANTHER" id="PTHR11610">
    <property type="entry name" value="LIPASE"/>
    <property type="match status" value="1"/>
</dbReference>
<dbReference type="GO" id="GO:0017171">
    <property type="term" value="F:serine hydrolase activity"/>
    <property type="evidence" value="ECO:0007669"/>
    <property type="project" value="TreeGrafter"/>
</dbReference>